<dbReference type="Proteomes" id="UP000270342">
    <property type="component" value="Unassembled WGS sequence"/>
</dbReference>
<comment type="similarity">
    <text evidence="1">Belongs to the ABC transporter superfamily.</text>
</comment>
<dbReference type="InterPro" id="IPR015860">
    <property type="entry name" value="ABC_transpr_TagH-like"/>
</dbReference>
<dbReference type="CDD" id="cd03220">
    <property type="entry name" value="ABC_KpsT_Wzt"/>
    <property type="match status" value="1"/>
</dbReference>
<dbReference type="AlphaFoldDB" id="A0A494XDF5"/>
<feature type="region of interest" description="Disordered" evidence="7">
    <location>
        <begin position="233"/>
        <end position="252"/>
    </location>
</feature>
<sequence>MAHIIAENVVVEFPIYQGTQRSMRKTFLAAATGGKLSGTDRGVSVRAIDNLTLHIENGERVGLLGHNGSGKTTMLRALSGIYEPASGRLDVQGSVTSLLDIAQGFDVDATGEENIVLRAITMGLPVRTIRPLIPEISEFSGLGDYLKLPVRTYSSGMTLRLAFAISTSVGADILLMDEWLSVGDDEFRERAKERLTHLINQSGIVVLASHDKDLLHRVCSRILHISHGKIVHEERGQSASSGGTTETVGQAV</sequence>
<evidence type="ECO:0000256" key="4">
    <source>
        <dbReference type="ARBA" id="ARBA00022519"/>
    </source>
</evidence>
<evidence type="ECO:0000256" key="3">
    <source>
        <dbReference type="ARBA" id="ARBA00022475"/>
    </source>
</evidence>
<keyword evidence="4" id="KW-0997">Cell inner membrane</keyword>
<organism evidence="9 10">
    <name type="scientific">Pararobbsia silviterrae</name>
    <dbReference type="NCBI Taxonomy" id="1792498"/>
    <lineage>
        <taxon>Bacteria</taxon>
        <taxon>Pseudomonadati</taxon>
        <taxon>Pseudomonadota</taxon>
        <taxon>Betaproteobacteria</taxon>
        <taxon>Burkholderiales</taxon>
        <taxon>Burkholderiaceae</taxon>
        <taxon>Pararobbsia</taxon>
    </lineage>
</organism>
<dbReference type="GO" id="GO:0016020">
    <property type="term" value="C:membrane"/>
    <property type="evidence" value="ECO:0007669"/>
    <property type="project" value="InterPro"/>
</dbReference>
<evidence type="ECO:0000259" key="8">
    <source>
        <dbReference type="PROSITE" id="PS50893"/>
    </source>
</evidence>
<dbReference type="InterPro" id="IPR003593">
    <property type="entry name" value="AAA+_ATPase"/>
</dbReference>
<protein>
    <submittedName>
        <fullName evidence="9">ABC transporter ATP-binding protein</fullName>
    </submittedName>
</protein>
<dbReference type="Pfam" id="PF00005">
    <property type="entry name" value="ABC_tran"/>
    <property type="match status" value="1"/>
</dbReference>
<dbReference type="InterPro" id="IPR027417">
    <property type="entry name" value="P-loop_NTPase"/>
</dbReference>
<evidence type="ECO:0000256" key="6">
    <source>
        <dbReference type="ARBA" id="ARBA00022840"/>
    </source>
</evidence>
<dbReference type="PANTHER" id="PTHR46743">
    <property type="entry name" value="TEICHOIC ACIDS EXPORT ATP-BINDING PROTEIN TAGH"/>
    <property type="match status" value="1"/>
</dbReference>
<feature type="domain" description="ABC transporter" evidence="8">
    <location>
        <begin position="23"/>
        <end position="252"/>
    </location>
</feature>
<dbReference type="InterPro" id="IPR050683">
    <property type="entry name" value="Bact_Polysacc_Export_ATP-bd"/>
</dbReference>
<evidence type="ECO:0000256" key="5">
    <source>
        <dbReference type="ARBA" id="ARBA00022741"/>
    </source>
</evidence>
<dbReference type="GO" id="GO:0140359">
    <property type="term" value="F:ABC-type transporter activity"/>
    <property type="evidence" value="ECO:0007669"/>
    <property type="project" value="InterPro"/>
</dbReference>
<dbReference type="GO" id="GO:0005524">
    <property type="term" value="F:ATP binding"/>
    <property type="evidence" value="ECO:0007669"/>
    <property type="project" value="UniProtKB-KW"/>
</dbReference>
<dbReference type="GO" id="GO:0016887">
    <property type="term" value="F:ATP hydrolysis activity"/>
    <property type="evidence" value="ECO:0007669"/>
    <property type="project" value="InterPro"/>
</dbReference>
<dbReference type="RefSeq" id="WP_121090555.1">
    <property type="nucleotide sequence ID" value="NZ_RBZU01000015.1"/>
</dbReference>
<dbReference type="EMBL" id="RBZU01000015">
    <property type="protein sequence ID" value="RKP46189.1"/>
    <property type="molecule type" value="Genomic_DNA"/>
</dbReference>
<gene>
    <name evidence="9" type="ORF">D7S86_25040</name>
</gene>
<keyword evidence="6 9" id="KW-0067">ATP-binding</keyword>
<feature type="compositionally biased region" description="Polar residues" evidence="7">
    <location>
        <begin position="237"/>
        <end position="252"/>
    </location>
</feature>
<dbReference type="Gene3D" id="3.40.50.300">
    <property type="entry name" value="P-loop containing nucleotide triphosphate hydrolases"/>
    <property type="match status" value="1"/>
</dbReference>
<keyword evidence="2" id="KW-0813">Transport</keyword>
<dbReference type="SMART" id="SM00382">
    <property type="entry name" value="AAA"/>
    <property type="match status" value="1"/>
</dbReference>
<dbReference type="OrthoDB" id="9778870at2"/>
<keyword evidence="10" id="KW-1185">Reference proteome</keyword>
<name>A0A494XDF5_9BURK</name>
<evidence type="ECO:0000313" key="9">
    <source>
        <dbReference type="EMBL" id="RKP46189.1"/>
    </source>
</evidence>
<evidence type="ECO:0000256" key="7">
    <source>
        <dbReference type="SAM" id="MobiDB-lite"/>
    </source>
</evidence>
<keyword evidence="5" id="KW-0547">Nucleotide-binding</keyword>
<accession>A0A494XDF5</accession>
<proteinExistence type="inferred from homology"/>
<dbReference type="PROSITE" id="PS50893">
    <property type="entry name" value="ABC_TRANSPORTER_2"/>
    <property type="match status" value="1"/>
</dbReference>
<comment type="caution">
    <text evidence="9">The sequence shown here is derived from an EMBL/GenBank/DDBJ whole genome shotgun (WGS) entry which is preliminary data.</text>
</comment>
<evidence type="ECO:0000313" key="10">
    <source>
        <dbReference type="Proteomes" id="UP000270342"/>
    </source>
</evidence>
<evidence type="ECO:0000256" key="1">
    <source>
        <dbReference type="ARBA" id="ARBA00005417"/>
    </source>
</evidence>
<keyword evidence="3" id="KW-1003">Cell membrane</keyword>
<keyword evidence="4" id="KW-0472">Membrane</keyword>
<evidence type="ECO:0000256" key="2">
    <source>
        <dbReference type="ARBA" id="ARBA00022448"/>
    </source>
</evidence>
<reference evidence="9 10" key="1">
    <citation type="submission" date="2018-10" db="EMBL/GenBank/DDBJ databases">
        <title>Robbsia sp. DHC34, isolated from soil.</title>
        <authorList>
            <person name="Gao Z.-H."/>
            <person name="Qiu L.-H."/>
        </authorList>
    </citation>
    <scope>NUCLEOTIDE SEQUENCE [LARGE SCALE GENOMIC DNA]</scope>
    <source>
        <strain evidence="9 10">DHC34</strain>
    </source>
</reference>
<dbReference type="PANTHER" id="PTHR46743:SF2">
    <property type="entry name" value="TEICHOIC ACIDS EXPORT ATP-BINDING PROTEIN TAGH"/>
    <property type="match status" value="1"/>
</dbReference>
<dbReference type="SUPFAM" id="SSF52540">
    <property type="entry name" value="P-loop containing nucleoside triphosphate hydrolases"/>
    <property type="match status" value="1"/>
</dbReference>
<dbReference type="InterPro" id="IPR003439">
    <property type="entry name" value="ABC_transporter-like_ATP-bd"/>
</dbReference>